<dbReference type="InterPro" id="IPR007569">
    <property type="entry name" value="DUF559"/>
</dbReference>
<dbReference type="EMBL" id="BAAAOB010000005">
    <property type="protein sequence ID" value="GAA1798080.1"/>
    <property type="molecule type" value="Genomic_DNA"/>
</dbReference>
<evidence type="ECO:0000313" key="2">
    <source>
        <dbReference type="EMBL" id="GAA1798080.1"/>
    </source>
</evidence>
<feature type="domain" description="DUF559" evidence="1">
    <location>
        <begin position="188"/>
        <end position="238"/>
    </location>
</feature>
<gene>
    <name evidence="2" type="ORF">GCM10009768_28870</name>
</gene>
<dbReference type="Pfam" id="PF04480">
    <property type="entry name" value="DUF559"/>
    <property type="match status" value="1"/>
</dbReference>
<comment type="caution">
    <text evidence="2">The sequence shown here is derived from an EMBL/GenBank/DDBJ whole genome shotgun (WGS) entry which is preliminary data.</text>
</comment>
<keyword evidence="3" id="KW-1185">Reference proteome</keyword>
<dbReference type="Proteomes" id="UP001500851">
    <property type="component" value="Unassembled WGS sequence"/>
</dbReference>
<dbReference type="InterPro" id="IPR011335">
    <property type="entry name" value="Restrct_endonuc-II-like"/>
</dbReference>
<dbReference type="SUPFAM" id="SSF52980">
    <property type="entry name" value="Restriction endonuclease-like"/>
    <property type="match status" value="1"/>
</dbReference>
<reference evidence="2 3" key="1">
    <citation type="journal article" date="2019" name="Int. J. Syst. Evol. Microbiol.">
        <title>The Global Catalogue of Microorganisms (GCM) 10K type strain sequencing project: providing services to taxonomists for standard genome sequencing and annotation.</title>
        <authorList>
            <consortium name="The Broad Institute Genomics Platform"/>
            <consortium name="The Broad Institute Genome Sequencing Center for Infectious Disease"/>
            <person name="Wu L."/>
            <person name="Ma J."/>
        </authorList>
    </citation>
    <scope>NUCLEOTIDE SEQUENCE [LARGE SCALE GENOMIC DNA]</scope>
    <source>
        <strain evidence="2 3">JCM 14736</strain>
    </source>
</reference>
<sequence length="271" mass="30801">MRTDTARMRALAAEYAPLLRAGEGFSHTCALLIYGVPIRAPLAVHVVAPLPYGQVRRPHVFGHRASAPLALHDVKGLRCVSPLTALFQSAALLTFRELVVAIDALLLSRGREGEASAMVSARDLIETLRKRRDRGIVRLRAAAEVAREGAESRYETLVRIELARMGLDDLELQVDVCDHEGYWIGRFDLVDRIRKLIIEYDGEQHRTDRAQYLKDLRRLERAREAGYRILRLHKEDFRPERLDATRRRLCEFLGRAPVPVAPHLARLFAEC</sequence>
<dbReference type="Gene3D" id="3.40.960.10">
    <property type="entry name" value="VSR Endonuclease"/>
    <property type="match status" value="1"/>
</dbReference>
<evidence type="ECO:0000259" key="1">
    <source>
        <dbReference type="Pfam" id="PF04480"/>
    </source>
</evidence>
<protein>
    <recommendedName>
        <fullName evidence="1">DUF559 domain-containing protein</fullName>
    </recommendedName>
</protein>
<organism evidence="2 3">
    <name type="scientific">Leucobacter iarius</name>
    <dbReference type="NCBI Taxonomy" id="333963"/>
    <lineage>
        <taxon>Bacteria</taxon>
        <taxon>Bacillati</taxon>
        <taxon>Actinomycetota</taxon>
        <taxon>Actinomycetes</taxon>
        <taxon>Micrococcales</taxon>
        <taxon>Microbacteriaceae</taxon>
        <taxon>Leucobacter</taxon>
    </lineage>
</organism>
<proteinExistence type="predicted"/>
<name>A0ABN2LSA5_9MICO</name>
<evidence type="ECO:0000313" key="3">
    <source>
        <dbReference type="Proteomes" id="UP001500851"/>
    </source>
</evidence>
<accession>A0ABN2LSA5</accession>